<accession>A0A840KE43</accession>
<dbReference type="RefSeq" id="WP_184186261.1">
    <property type="nucleotide sequence ID" value="NZ_JACHLE010000001.1"/>
</dbReference>
<keyword evidence="2" id="KW-1185">Reference proteome</keyword>
<reference evidence="1 2" key="1">
    <citation type="submission" date="2020-08" db="EMBL/GenBank/DDBJ databases">
        <title>Functional genomics of gut bacteria from endangered species of beetles.</title>
        <authorList>
            <person name="Carlos-Shanley C."/>
        </authorList>
    </citation>
    <scope>NUCLEOTIDE SEQUENCE [LARGE SCALE GENOMIC DNA]</scope>
    <source>
        <strain evidence="1 2">S00151</strain>
    </source>
</reference>
<proteinExistence type="predicted"/>
<protein>
    <submittedName>
        <fullName evidence="1">Uncharacterized protein</fullName>
    </submittedName>
</protein>
<evidence type="ECO:0000313" key="1">
    <source>
        <dbReference type="EMBL" id="MBB4806024.1"/>
    </source>
</evidence>
<gene>
    <name evidence="1" type="ORF">HNP38_001296</name>
</gene>
<comment type="caution">
    <text evidence="1">The sequence shown here is derived from an EMBL/GenBank/DDBJ whole genome shotgun (WGS) entry which is preliminary data.</text>
</comment>
<dbReference type="EMBL" id="JACHLE010000001">
    <property type="protein sequence ID" value="MBB4806024.1"/>
    <property type="molecule type" value="Genomic_DNA"/>
</dbReference>
<dbReference type="Proteomes" id="UP000592180">
    <property type="component" value="Unassembled WGS sequence"/>
</dbReference>
<sequence length="118" mass="13658">MEELVFGSFHFRLTASRNLIGEYFNNHGNTILTESANFANSLENSSSLFEAEYITSWLEGNKPYSYRMRIERIPNTNAFNVLWTTIRNNTPVFRGKAALLEENTIYGYYSGETFIPEH</sequence>
<dbReference type="AlphaFoldDB" id="A0A840KE43"/>
<name>A0A840KE43_9FLAO</name>
<evidence type="ECO:0000313" key="2">
    <source>
        <dbReference type="Proteomes" id="UP000592180"/>
    </source>
</evidence>
<organism evidence="1 2">
    <name type="scientific">Chryseobacterium defluvii</name>
    <dbReference type="NCBI Taxonomy" id="160396"/>
    <lineage>
        <taxon>Bacteria</taxon>
        <taxon>Pseudomonadati</taxon>
        <taxon>Bacteroidota</taxon>
        <taxon>Flavobacteriia</taxon>
        <taxon>Flavobacteriales</taxon>
        <taxon>Weeksellaceae</taxon>
        <taxon>Chryseobacterium group</taxon>
        <taxon>Chryseobacterium</taxon>
    </lineage>
</organism>